<feature type="domain" description="Outer membrane protein beta-barrel" evidence="3">
    <location>
        <begin position="36"/>
        <end position="226"/>
    </location>
</feature>
<dbReference type="EMBL" id="JAUSVY010000001">
    <property type="protein sequence ID" value="MDQ0503475.1"/>
    <property type="molecule type" value="Genomic_DNA"/>
</dbReference>
<dbReference type="SUPFAM" id="SSF56925">
    <property type="entry name" value="OMPA-like"/>
    <property type="match status" value="1"/>
</dbReference>
<keyword evidence="1 2" id="KW-0732">Signal</keyword>
<protein>
    <submittedName>
        <fullName evidence="4">Opacity protein-like surface antigen</fullName>
    </submittedName>
</protein>
<feature type="signal peptide" evidence="2">
    <location>
        <begin position="1"/>
        <end position="22"/>
    </location>
</feature>
<dbReference type="Pfam" id="PF13505">
    <property type="entry name" value="OMP_b-brl"/>
    <property type="match status" value="1"/>
</dbReference>
<dbReference type="InterPro" id="IPR011250">
    <property type="entry name" value="OMP/PagP_B-barrel"/>
</dbReference>
<evidence type="ECO:0000259" key="3">
    <source>
        <dbReference type="Pfam" id="PF13505"/>
    </source>
</evidence>
<dbReference type="Proteomes" id="UP001241747">
    <property type="component" value="Unassembled WGS sequence"/>
</dbReference>
<reference evidence="4 5" key="1">
    <citation type="submission" date="2023-07" db="EMBL/GenBank/DDBJ databases">
        <title>Genomic Encyclopedia of Type Strains, Phase IV (KMG-IV): sequencing the most valuable type-strain genomes for metagenomic binning, comparative biology and taxonomic classification.</title>
        <authorList>
            <person name="Goeker M."/>
        </authorList>
    </citation>
    <scope>NUCLEOTIDE SEQUENCE [LARGE SCALE GENOMIC DNA]</scope>
    <source>
        <strain evidence="4 5">DSM 3770</strain>
    </source>
</reference>
<evidence type="ECO:0000256" key="2">
    <source>
        <dbReference type="SAM" id="SignalP"/>
    </source>
</evidence>
<organism evidence="4 5">
    <name type="scientific">Xanthobacter agilis</name>
    <dbReference type="NCBI Taxonomy" id="47492"/>
    <lineage>
        <taxon>Bacteria</taxon>
        <taxon>Pseudomonadati</taxon>
        <taxon>Pseudomonadota</taxon>
        <taxon>Alphaproteobacteria</taxon>
        <taxon>Hyphomicrobiales</taxon>
        <taxon>Xanthobacteraceae</taxon>
        <taxon>Xanthobacter</taxon>
    </lineage>
</organism>
<gene>
    <name evidence="4" type="ORF">QOZ94_000245</name>
</gene>
<accession>A0ABU0L8U3</accession>
<proteinExistence type="predicted"/>
<keyword evidence="5" id="KW-1185">Reference proteome</keyword>
<dbReference type="InterPro" id="IPR027385">
    <property type="entry name" value="Beta-barrel_OMP"/>
</dbReference>
<evidence type="ECO:0000256" key="1">
    <source>
        <dbReference type="ARBA" id="ARBA00022729"/>
    </source>
</evidence>
<feature type="chain" id="PRO_5045330765" evidence="2">
    <location>
        <begin position="23"/>
        <end position="230"/>
    </location>
</feature>
<comment type="caution">
    <text evidence="4">The sequence shown here is derived from an EMBL/GenBank/DDBJ whole genome shotgun (WGS) entry which is preliminary data.</text>
</comment>
<dbReference type="Gene3D" id="2.40.160.20">
    <property type="match status" value="1"/>
</dbReference>
<dbReference type="RefSeq" id="WP_237344204.1">
    <property type="nucleotide sequence ID" value="NZ_JABWGX010000003.1"/>
</dbReference>
<evidence type="ECO:0000313" key="5">
    <source>
        <dbReference type="Proteomes" id="UP001241747"/>
    </source>
</evidence>
<sequence length="230" mass="23787">MWRLVPVLAAALFLLPATAARAADAPLTLGKTGDFSLAPPDVTEDAASGWYLRADAGYVAGYVDGSLNTLFVDSLPSGGSGTASGWSVGAGLGYRFTPWLRADVGIDYLDLGGVDTVLGHFSAQSTVALASLYWDIITLAGFTPYVSGGAGFAIDQIAPPAFLPAPGNDWRFAWSLGAGVSYALSSAWTIDLGYRYVNLGAPDLPGLPGIGIDALGGHQLRIGVRYSLGE</sequence>
<evidence type="ECO:0000313" key="4">
    <source>
        <dbReference type="EMBL" id="MDQ0503475.1"/>
    </source>
</evidence>
<name>A0ABU0L8U3_XANAG</name>